<dbReference type="AlphaFoldDB" id="A0A4U0F027"/>
<organism evidence="1 2">
    <name type="scientific">Pontimicrobium aquaticum</name>
    <dbReference type="NCBI Taxonomy" id="2565367"/>
    <lineage>
        <taxon>Bacteria</taxon>
        <taxon>Pseudomonadati</taxon>
        <taxon>Bacteroidota</taxon>
        <taxon>Flavobacteriia</taxon>
        <taxon>Flavobacteriales</taxon>
        <taxon>Flavobacteriaceae</taxon>
        <taxon>Pontimicrobium</taxon>
    </lineage>
</organism>
<evidence type="ECO:0000313" key="2">
    <source>
        <dbReference type="Proteomes" id="UP000307657"/>
    </source>
</evidence>
<protein>
    <recommendedName>
        <fullName evidence="3">SGNH/GDSL hydrolase family protein</fullName>
    </recommendedName>
</protein>
<evidence type="ECO:0000313" key="1">
    <source>
        <dbReference type="EMBL" id="TJY37751.1"/>
    </source>
</evidence>
<dbReference type="InterPro" id="IPR036514">
    <property type="entry name" value="SGNH_hydro_sf"/>
</dbReference>
<proteinExistence type="predicted"/>
<name>A0A4U0F027_9FLAO</name>
<dbReference type="OrthoDB" id="7443339at2"/>
<dbReference type="RefSeq" id="WP_136839903.1">
    <property type="nucleotide sequence ID" value="NZ_SUPL01000001.1"/>
</dbReference>
<dbReference type="GO" id="GO:0016788">
    <property type="term" value="F:hydrolase activity, acting on ester bonds"/>
    <property type="evidence" value="ECO:0007669"/>
    <property type="project" value="UniProtKB-ARBA"/>
</dbReference>
<sequence>MVKTIVRFICVVCFVNTANLSAQQSKTIKVLFVGNSYTARENIPQTVSTIGTYAGSTIEVALSTAEGASLDDHWHQKRGLKTRTLILENKYDYVILQDQSMRPIDNPDGLIRDIKWFSKYTTRHDSKLGLFVTWAKNKSHYNQQVQIINAYVKASKESGGFLIPVGNKWQIAKEKYPDIELYDKDGSHPSKIGGILSSLIIASSIIDDFNNKDLKAIIENCFVELTDYEKEFLFEIIRFK</sequence>
<dbReference type="SUPFAM" id="SSF52266">
    <property type="entry name" value="SGNH hydrolase"/>
    <property type="match status" value="1"/>
</dbReference>
<dbReference type="Proteomes" id="UP000307657">
    <property type="component" value="Unassembled WGS sequence"/>
</dbReference>
<evidence type="ECO:0008006" key="3">
    <source>
        <dbReference type="Google" id="ProtNLM"/>
    </source>
</evidence>
<dbReference type="EMBL" id="SUPL01000001">
    <property type="protein sequence ID" value="TJY37751.1"/>
    <property type="molecule type" value="Genomic_DNA"/>
</dbReference>
<dbReference type="Gene3D" id="3.40.50.1110">
    <property type="entry name" value="SGNH hydrolase"/>
    <property type="match status" value="1"/>
</dbReference>
<comment type="caution">
    <text evidence="1">The sequence shown here is derived from an EMBL/GenBank/DDBJ whole genome shotgun (WGS) entry which is preliminary data.</text>
</comment>
<gene>
    <name evidence="1" type="ORF">E5167_00425</name>
</gene>
<reference evidence="1 2" key="1">
    <citation type="submission" date="2019-04" db="EMBL/GenBank/DDBJ databases">
        <title>Lacinutrix sp. nov., isolated from marine water.</title>
        <authorList>
            <person name="Kim W."/>
        </authorList>
    </citation>
    <scope>NUCLEOTIDE SEQUENCE [LARGE SCALE GENOMIC DNA]</scope>
    <source>
        <strain evidence="1 2">CAU 1491</strain>
    </source>
</reference>
<accession>A0A4U0F027</accession>
<keyword evidence="2" id="KW-1185">Reference proteome</keyword>